<reference evidence="2 3" key="1">
    <citation type="submission" date="2014-01" db="EMBL/GenBank/DDBJ databases">
        <title>Plasmidome dynamics in the species complex Clostridium novyi sensu lato converts strains of independent lineages into distinctly different pathogens.</title>
        <authorList>
            <person name="Skarin H."/>
            <person name="Segerman B."/>
        </authorList>
    </citation>
    <scope>NUCLEOTIDE SEQUENCE [LARGE SCALE GENOMIC DNA]</scope>
    <source>
        <strain evidence="2 3">DC5</strain>
    </source>
</reference>
<dbReference type="RefSeq" id="WP_039260239.1">
    <property type="nucleotide sequence ID" value="NZ_JDRY01000172.1"/>
</dbReference>
<feature type="transmembrane region" description="Helical" evidence="1">
    <location>
        <begin position="22"/>
        <end position="39"/>
    </location>
</feature>
<protein>
    <submittedName>
        <fullName evidence="2">Uncharacterized protein</fullName>
    </submittedName>
</protein>
<dbReference type="Proteomes" id="UP000030014">
    <property type="component" value="Unassembled WGS sequence"/>
</dbReference>
<name>A0A0A0HYP7_CLOBO</name>
<keyword evidence="1" id="KW-0812">Transmembrane</keyword>
<sequence length="104" mass="12214">MFNPLTFTFDETLYTNLHLKEYFIAFICLQLISICIFYLKKIHEKNKFVKMISKVLNIVSNIIAIIFFIQAGFYTKSLFLRLTGLAMVLFMAIIGKKVNYNKKN</sequence>
<feature type="transmembrane region" description="Helical" evidence="1">
    <location>
        <begin position="51"/>
        <end position="72"/>
    </location>
</feature>
<proteinExistence type="predicted"/>
<keyword evidence="1" id="KW-0472">Membrane</keyword>
<evidence type="ECO:0000256" key="1">
    <source>
        <dbReference type="SAM" id="Phobius"/>
    </source>
</evidence>
<evidence type="ECO:0000313" key="3">
    <source>
        <dbReference type="Proteomes" id="UP000030014"/>
    </source>
</evidence>
<organism evidence="2 3">
    <name type="scientific">Clostridium botulinum C/D str. DC5</name>
    <dbReference type="NCBI Taxonomy" id="1443128"/>
    <lineage>
        <taxon>Bacteria</taxon>
        <taxon>Bacillati</taxon>
        <taxon>Bacillota</taxon>
        <taxon>Clostridia</taxon>
        <taxon>Eubacteriales</taxon>
        <taxon>Clostridiaceae</taxon>
        <taxon>Clostridium</taxon>
    </lineage>
</organism>
<feature type="transmembrane region" description="Helical" evidence="1">
    <location>
        <begin position="78"/>
        <end position="95"/>
    </location>
</feature>
<dbReference type="AlphaFoldDB" id="A0A0A0HYP7"/>
<comment type="caution">
    <text evidence="2">The sequence shown here is derived from an EMBL/GenBank/DDBJ whole genome shotgun (WGS) entry which is preliminary data.</text>
</comment>
<dbReference type="EMBL" id="JDRY01000172">
    <property type="protein sequence ID" value="KGM93181.1"/>
    <property type="molecule type" value="Genomic_DNA"/>
</dbReference>
<gene>
    <name evidence="2" type="ORF">Z955_15780</name>
</gene>
<keyword evidence="1" id="KW-1133">Transmembrane helix</keyword>
<accession>A0A0A0HYP7</accession>
<evidence type="ECO:0000313" key="2">
    <source>
        <dbReference type="EMBL" id="KGM93181.1"/>
    </source>
</evidence>